<dbReference type="Gene3D" id="1.20.120.10">
    <property type="entry name" value="Cytochrome c/b562"/>
    <property type="match status" value="1"/>
</dbReference>
<dbReference type="GO" id="GO:0042597">
    <property type="term" value="C:periplasmic space"/>
    <property type="evidence" value="ECO:0007669"/>
    <property type="project" value="InterPro"/>
</dbReference>
<name>A0A1R7QH27_ACIJO</name>
<evidence type="ECO:0000256" key="3">
    <source>
        <dbReference type="SAM" id="SignalP"/>
    </source>
</evidence>
<dbReference type="GO" id="GO:0005506">
    <property type="term" value="F:iron ion binding"/>
    <property type="evidence" value="ECO:0007669"/>
    <property type="project" value="InterPro"/>
</dbReference>
<feature type="chain" id="PRO_5012028984" evidence="3">
    <location>
        <begin position="23"/>
        <end position="129"/>
    </location>
</feature>
<dbReference type="GO" id="GO:0022900">
    <property type="term" value="P:electron transport chain"/>
    <property type="evidence" value="ECO:0007669"/>
    <property type="project" value="InterPro"/>
</dbReference>
<protein>
    <submittedName>
        <fullName evidence="4">Soluble cytochrome b562</fullName>
    </submittedName>
</protein>
<dbReference type="Proteomes" id="UP000196240">
    <property type="component" value="Unassembled WGS sequence"/>
</dbReference>
<evidence type="ECO:0000256" key="1">
    <source>
        <dbReference type="ARBA" id="ARBA00005523"/>
    </source>
</evidence>
<dbReference type="EMBL" id="FUUY01000015">
    <property type="protein sequence ID" value="SJX23575.1"/>
    <property type="molecule type" value="Genomic_DNA"/>
</dbReference>
<dbReference type="Pfam" id="PF07361">
    <property type="entry name" value="Cytochrom_B562"/>
    <property type="match status" value="1"/>
</dbReference>
<dbReference type="GO" id="GO:0009055">
    <property type="term" value="F:electron transfer activity"/>
    <property type="evidence" value="ECO:0007669"/>
    <property type="project" value="InterPro"/>
</dbReference>
<comment type="similarity">
    <text evidence="1">Belongs to the cytochrome b562 family.</text>
</comment>
<reference evidence="4 5" key="1">
    <citation type="submission" date="2017-02" db="EMBL/GenBank/DDBJ databases">
        <authorList>
            <person name="Peterson S.W."/>
        </authorList>
    </citation>
    <scope>NUCLEOTIDE SEQUENCE [LARGE SCALE GENOMIC DNA]</scope>
    <source>
        <strain evidence="4">C6</strain>
    </source>
</reference>
<dbReference type="AlphaFoldDB" id="A0A1R7QH27"/>
<evidence type="ECO:0000313" key="4">
    <source>
        <dbReference type="EMBL" id="SJX23575.1"/>
    </source>
</evidence>
<organism evidence="4 5">
    <name type="scientific">Acinetobacter johnsonii</name>
    <dbReference type="NCBI Taxonomy" id="40214"/>
    <lineage>
        <taxon>Bacteria</taxon>
        <taxon>Pseudomonadati</taxon>
        <taxon>Pseudomonadota</taxon>
        <taxon>Gammaproteobacteria</taxon>
        <taxon>Moraxellales</taxon>
        <taxon>Moraxellaceae</taxon>
        <taxon>Acinetobacter</taxon>
    </lineage>
</organism>
<accession>A0A1R7QH27</accession>
<keyword evidence="2 3" id="KW-0732">Signal</keyword>
<dbReference type="GO" id="GO:0020037">
    <property type="term" value="F:heme binding"/>
    <property type="evidence" value="ECO:0007669"/>
    <property type="project" value="InterPro"/>
</dbReference>
<dbReference type="RefSeq" id="WP_087014696.1">
    <property type="nucleotide sequence ID" value="NZ_FUUY01000015.1"/>
</dbReference>
<dbReference type="SUPFAM" id="SSF47175">
    <property type="entry name" value="Cytochromes"/>
    <property type="match status" value="1"/>
</dbReference>
<proteinExistence type="inferred from homology"/>
<gene>
    <name evidence="4" type="primary">cybC</name>
    <name evidence="4" type="ORF">ACNJC6_03246</name>
</gene>
<dbReference type="InterPro" id="IPR010980">
    <property type="entry name" value="Cyt_c/b562"/>
</dbReference>
<evidence type="ECO:0000313" key="5">
    <source>
        <dbReference type="Proteomes" id="UP000196240"/>
    </source>
</evidence>
<sequence length="129" mass="13924" precursor="true">MKTLLKVVLLSSGLCLAGLAQASEVLEGAMKSLAKNSKAFAQAKTTTEANTALTEMQKAAATAKQNKPDTLVKQPKDSVKVKQYEQKFDALNQEIEHAQHLVQAGKLAEAKQSSAKFEAIKQQGHKAFK</sequence>
<evidence type="ECO:0000256" key="2">
    <source>
        <dbReference type="ARBA" id="ARBA00022729"/>
    </source>
</evidence>
<dbReference type="InterPro" id="IPR009155">
    <property type="entry name" value="Cyt_b562"/>
</dbReference>
<feature type="signal peptide" evidence="3">
    <location>
        <begin position="1"/>
        <end position="22"/>
    </location>
</feature>